<sequence length="587" mass="69323">MCLTNLLYIGDRVIRSSTGKIIKPMTQHVDLFQKMTRDRIVRKAFYKFLHPYEVDEICNGFRRSHGGPEATDEDFMSYDQPEHKVDRDQHYRKALRKVAEAFRPPEKFKPVHYTDQRYYPWELAVSAESPYNIGQWYDDYLKRLQRELPPGEKFTYAKTFHNFYDKIFVDNRLNIHKIKDRHPDFFDAATGLPKPYYWTNLRSRFHVVKADEPDKIRAVFGVPKLLLQAEQTFIWPMLSHYLDNSDRYPLLWGNEMMSGGWRKLNRTIYNGRTVNTVLSLDWSQFDKRALHEVIDDVHDIWRSYFDFSFYMPTSFYPNAPTDESRLENLWEWMTYNIKKYPIRLSSGKLSQWRFNGIASGFQQTQLLDSFVNMIMILTCLSRAGVNINSKDFFISSRGRFTYRTFPEMMYQLHGMKFLDMIANNAMYYFNAKLNVDKSEINWNTNGMKVLGYPNDYGTPRRTDQDLLSHLFFPERIYSLPSLASTCIGIAYASCGSNPKVYAICQDIFLFLRNVFDVAPDVVTNRWMFRAGLLNYDEFTSMTFNSFPSMLELQARTLGQPTRSLATRERLWPTLPESKNGFHFLCKP</sequence>
<feature type="domain" description="RNA-directed RNA polymerase C-terminal" evidence="5">
    <location>
        <begin position="188"/>
        <end position="381"/>
    </location>
</feature>
<name>B7X9J3_9VIRU</name>
<dbReference type="InterPro" id="IPR043502">
    <property type="entry name" value="DNA/RNA_pol_sf"/>
</dbReference>
<evidence type="ECO:0000313" key="6">
    <source>
        <dbReference type="EMBL" id="BAH08700.1"/>
    </source>
</evidence>
<dbReference type="SUPFAM" id="SSF56672">
    <property type="entry name" value="DNA/RNA polymerases"/>
    <property type="match status" value="1"/>
</dbReference>
<evidence type="ECO:0000256" key="2">
    <source>
        <dbReference type="ARBA" id="ARBA00022679"/>
    </source>
</evidence>
<dbReference type="Pfam" id="PF00680">
    <property type="entry name" value="RdRP_1"/>
    <property type="match status" value="1"/>
</dbReference>
<evidence type="ECO:0000256" key="4">
    <source>
        <dbReference type="ARBA" id="ARBA00022953"/>
    </source>
</evidence>
<organism evidence="6">
    <name type="scientific">Flammulina velutipes isometric virus</name>
    <dbReference type="NCBI Taxonomy" id="511616"/>
    <lineage>
        <taxon>Viruses</taxon>
        <taxon>Riboviria</taxon>
        <taxon>Orthornavirae</taxon>
        <taxon>Pisuviricota</taxon>
        <taxon>Duplopiviricetes</taxon>
        <taxon>Durnavirales</taxon>
        <taxon>Partitiviridae</taxon>
    </lineage>
</organism>
<proteinExistence type="predicted"/>
<protein>
    <submittedName>
        <fullName evidence="6">Putative RNA-dependent RNA polymerase</fullName>
    </submittedName>
</protein>
<dbReference type="GO" id="GO:0003723">
    <property type="term" value="F:RNA binding"/>
    <property type="evidence" value="ECO:0007669"/>
    <property type="project" value="InterPro"/>
</dbReference>
<keyword evidence="4" id="KW-0693">Viral RNA replication</keyword>
<keyword evidence="3" id="KW-0548">Nucleotidyltransferase</keyword>
<keyword evidence="2" id="KW-0808">Transferase</keyword>
<accession>B7X9J3</accession>
<keyword evidence="1 6" id="KW-0696">RNA-directed RNA polymerase</keyword>
<evidence type="ECO:0000259" key="5">
    <source>
        <dbReference type="Pfam" id="PF00680"/>
    </source>
</evidence>
<gene>
    <name evidence="6" type="primary">RdRp</name>
</gene>
<reference evidence="6" key="1">
    <citation type="journal article" date="2010" name="Virol. J.">
        <title>Characterization of a mycovirus associated with the brown discoloration of edible mushroom, Flammulina velutipes.</title>
        <authorList>
            <person name="Magae Y."/>
            <person name="Sunagawa M."/>
        </authorList>
    </citation>
    <scope>NUCLEOTIDE SEQUENCE</scope>
</reference>
<evidence type="ECO:0000256" key="3">
    <source>
        <dbReference type="ARBA" id="ARBA00022695"/>
    </source>
</evidence>
<dbReference type="InterPro" id="IPR001205">
    <property type="entry name" value="RNA-dir_pol_C"/>
</dbReference>
<dbReference type="GO" id="GO:0003968">
    <property type="term" value="F:RNA-directed RNA polymerase activity"/>
    <property type="evidence" value="ECO:0007669"/>
    <property type="project" value="UniProtKB-KW"/>
</dbReference>
<dbReference type="GO" id="GO:0006351">
    <property type="term" value="P:DNA-templated transcription"/>
    <property type="evidence" value="ECO:0007669"/>
    <property type="project" value="InterPro"/>
</dbReference>
<evidence type="ECO:0000256" key="1">
    <source>
        <dbReference type="ARBA" id="ARBA00022484"/>
    </source>
</evidence>
<dbReference type="EMBL" id="AB428575">
    <property type="protein sequence ID" value="BAH08700.1"/>
    <property type="molecule type" value="Genomic_RNA"/>
</dbReference>